<dbReference type="Proteomes" id="UP000198211">
    <property type="component" value="Unassembled WGS sequence"/>
</dbReference>
<proteinExistence type="predicted"/>
<protein>
    <submittedName>
        <fullName evidence="1">Uncharacterized protein</fullName>
    </submittedName>
</protein>
<comment type="caution">
    <text evidence="1">The sequence shown here is derived from an EMBL/GenBank/DDBJ whole genome shotgun (WGS) entry which is preliminary data.</text>
</comment>
<organism evidence="1 2">
    <name type="scientific">Phytophthora megakarya</name>
    <dbReference type="NCBI Taxonomy" id="4795"/>
    <lineage>
        <taxon>Eukaryota</taxon>
        <taxon>Sar</taxon>
        <taxon>Stramenopiles</taxon>
        <taxon>Oomycota</taxon>
        <taxon>Peronosporomycetes</taxon>
        <taxon>Peronosporales</taxon>
        <taxon>Peronosporaceae</taxon>
        <taxon>Phytophthora</taxon>
    </lineage>
</organism>
<gene>
    <name evidence="1" type="ORF">PHMEG_00018443</name>
</gene>
<reference evidence="2" key="1">
    <citation type="submission" date="2017-03" db="EMBL/GenBank/DDBJ databases">
        <title>Phytopthora megakarya and P. palmivora, two closely related causual agents of cacao black pod achieved similar genome size and gene model numbers by different mechanisms.</title>
        <authorList>
            <person name="Ali S."/>
            <person name="Shao J."/>
            <person name="Larry D.J."/>
            <person name="Kronmiller B."/>
            <person name="Shen D."/>
            <person name="Strem M.D."/>
            <person name="Melnick R.L."/>
            <person name="Guiltinan M.J."/>
            <person name="Tyler B.M."/>
            <person name="Meinhardt L.W."/>
            <person name="Bailey B.A."/>
        </authorList>
    </citation>
    <scope>NUCLEOTIDE SEQUENCE [LARGE SCALE GENOMIC DNA]</scope>
    <source>
        <strain evidence="2">zdho120</strain>
    </source>
</reference>
<evidence type="ECO:0000313" key="2">
    <source>
        <dbReference type="Proteomes" id="UP000198211"/>
    </source>
</evidence>
<accession>A0A225VU11</accession>
<dbReference type="AlphaFoldDB" id="A0A225VU11"/>
<name>A0A225VU11_9STRA</name>
<dbReference type="STRING" id="4795.A0A225VU11"/>
<sequence length="72" mass="8048">MYKTRSTSFVILTYATTAEDYKDCAVLNFLWYLLGRSSDIIGWMKNQVAVSPGACLFITFKRMKSAATHGAS</sequence>
<dbReference type="EMBL" id="NBNE01002972">
    <property type="protein sequence ID" value="OWZ08936.1"/>
    <property type="molecule type" value="Genomic_DNA"/>
</dbReference>
<keyword evidence="2" id="KW-1185">Reference proteome</keyword>
<evidence type="ECO:0000313" key="1">
    <source>
        <dbReference type="EMBL" id="OWZ08936.1"/>
    </source>
</evidence>